<evidence type="ECO:0000313" key="1">
    <source>
        <dbReference type="EMBL" id="MEC4294046.1"/>
    </source>
</evidence>
<name>A0ABU6IWG8_9ACTN</name>
<accession>A0ABU6IWG8</accession>
<dbReference type="Proteomes" id="UP001343724">
    <property type="component" value="Unassembled WGS sequence"/>
</dbReference>
<comment type="caution">
    <text evidence="1">The sequence shown here is derived from an EMBL/GenBank/DDBJ whole genome shotgun (WGS) entry which is preliminary data.</text>
</comment>
<gene>
    <name evidence="1" type="ORF">VJ920_01815</name>
</gene>
<dbReference type="EMBL" id="JAYMFH010000001">
    <property type="protein sequence ID" value="MEC4294046.1"/>
    <property type="molecule type" value="Genomic_DNA"/>
</dbReference>
<organism evidence="1 2">
    <name type="scientific">Adlercreutzia shanghongiae</name>
    <dbReference type="NCBI Taxonomy" id="3111773"/>
    <lineage>
        <taxon>Bacteria</taxon>
        <taxon>Bacillati</taxon>
        <taxon>Actinomycetota</taxon>
        <taxon>Coriobacteriia</taxon>
        <taxon>Eggerthellales</taxon>
        <taxon>Eggerthellaceae</taxon>
        <taxon>Adlercreutzia</taxon>
    </lineage>
</organism>
<protein>
    <submittedName>
        <fullName evidence="1">Uncharacterized protein</fullName>
    </submittedName>
</protein>
<proteinExistence type="predicted"/>
<keyword evidence="2" id="KW-1185">Reference proteome</keyword>
<reference evidence="1 2" key="1">
    <citation type="submission" date="2024-01" db="EMBL/GenBank/DDBJ databases">
        <title>novel species in genus Adlercreutzia.</title>
        <authorList>
            <person name="Liu X."/>
        </authorList>
    </citation>
    <scope>NUCLEOTIDE SEQUENCE [LARGE SCALE GENOMIC DNA]</scope>
    <source>
        <strain evidence="1 2">R22</strain>
    </source>
</reference>
<dbReference type="RefSeq" id="WP_326454286.1">
    <property type="nucleotide sequence ID" value="NZ_JAYMFH010000001.1"/>
</dbReference>
<evidence type="ECO:0000313" key="2">
    <source>
        <dbReference type="Proteomes" id="UP001343724"/>
    </source>
</evidence>
<sequence>MKNYGLARKISVCDLSTGEEVEFIASPAAYLQAKLWCGKHLKGVDEDAVGVYENYAWMYHGAKLAGKAEELGLPPELTREGIEELSGRLTFYLDNVQEEDIPLATKGGASRKK</sequence>